<evidence type="ECO:0000256" key="4">
    <source>
        <dbReference type="ARBA" id="ARBA00025742"/>
    </source>
</evidence>
<evidence type="ECO:0000313" key="6">
    <source>
        <dbReference type="EMBL" id="MDF0602619.1"/>
    </source>
</evidence>
<protein>
    <submittedName>
        <fullName evidence="6">Metallophosphoesterase</fullName>
    </submittedName>
</protein>
<evidence type="ECO:0000256" key="1">
    <source>
        <dbReference type="ARBA" id="ARBA00022723"/>
    </source>
</evidence>
<evidence type="ECO:0000313" key="7">
    <source>
        <dbReference type="Proteomes" id="UP001220964"/>
    </source>
</evidence>
<sequence>MQRIVHLSDLHFGRARPEVLTPLLSAVAEAVPDLVVVSGDLTQRARPREFREARAFLDRLPAPWLAVPGNHDVPLYNLGQRLLRPYARYRRWIGQTLAPQLVNAQVAVVGLNTVDPRRHQRGEVRSADIARLCATFGTGPPERLNIAVGHHPFEQGAHIDKSPTRHATRGLARLTECNAHVILSGHLHLWHAGPFLTNARGAGPIQVHAGTSLSSRLRGEVNDFALLGIDAERLSVTRMVYDDTARGFAAADRLWFRRGAEGLSLEDARDL</sequence>
<dbReference type="AlphaFoldDB" id="A0AAE3TB34"/>
<dbReference type="EMBL" id="JARGYC010000056">
    <property type="protein sequence ID" value="MDF0602619.1"/>
    <property type="molecule type" value="Genomic_DNA"/>
</dbReference>
<dbReference type="Pfam" id="PF00149">
    <property type="entry name" value="Metallophos"/>
    <property type="match status" value="1"/>
</dbReference>
<feature type="domain" description="Calcineurin-like phosphoesterase" evidence="5">
    <location>
        <begin position="3"/>
        <end position="188"/>
    </location>
</feature>
<evidence type="ECO:0000256" key="2">
    <source>
        <dbReference type="ARBA" id="ARBA00022801"/>
    </source>
</evidence>
<evidence type="ECO:0000259" key="5">
    <source>
        <dbReference type="Pfam" id="PF00149"/>
    </source>
</evidence>
<dbReference type="SUPFAM" id="SSF56300">
    <property type="entry name" value="Metallo-dependent phosphatases"/>
    <property type="match status" value="1"/>
</dbReference>
<dbReference type="Gene3D" id="3.60.21.10">
    <property type="match status" value="1"/>
</dbReference>
<dbReference type="InterPro" id="IPR029052">
    <property type="entry name" value="Metallo-depent_PP-like"/>
</dbReference>
<evidence type="ECO:0000256" key="3">
    <source>
        <dbReference type="ARBA" id="ARBA00023004"/>
    </source>
</evidence>
<keyword evidence="3" id="KW-0408">Iron</keyword>
<dbReference type="RefSeq" id="WP_275568745.1">
    <property type="nucleotide sequence ID" value="NZ_JARGYC010000056.1"/>
</dbReference>
<organism evidence="6 7">
    <name type="scientific">Psychromarinibacter sediminicola</name>
    <dbReference type="NCBI Taxonomy" id="3033385"/>
    <lineage>
        <taxon>Bacteria</taxon>
        <taxon>Pseudomonadati</taxon>
        <taxon>Pseudomonadota</taxon>
        <taxon>Alphaproteobacteria</taxon>
        <taxon>Rhodobacterales</taxon>
        <taxon>Paracoccaceae</taxon>
        <taxon>Psychromarinibacter</taxon>
    </lineage>
</organism>
<accession>A0AAE3TB34</accession>
<dbReference type="Proteomes" id="UP001220964">
    <property type="component" value="Unassembled WGS sequence"/>
</dbReference>
<dbReference type="PANTHER" id="PTHR42988:SF2">
    <property type="entry name" value="CYCLIC NUCLEOTIDE PHOSPHODIESTERASE CBUA0032-RELATED"/>
    <property type="match status" value="1"/>
</dbReference>
<dbReference type="InterPro" id="IPR050884">
    <property type="entry name" value="CNP_phosphodiesterase-III"/>
</dbReference>
<keyword evidence="1" id="KW-0479">Metal-binding</keyword>
<dbReference type="GO" id="GO:0016787">
    <property type="term" value="F:hydrolase activity"/>
    <property type="evidence" value="ECO:0007669"/>
    <property type="project" value="UniProtKB-KW"/>
</dbReference>
<comment type="similarity">
    <text evidence="4">Belongs to the cyclic nucleotide phosphodiesterase class-III family.</text>
</comment>
<gene>
    <name evidence="6" type="ORF">P1J78_17915</name>
</gene>
<dbReference type="PANTHER" id="PTHR42988">
    <property type="entry name" value="PHOSPHOHYDROLASE"/>
    <property type="match status" value="1"/>
</dbReference>
<keyword evidence="2" id="KW-0378">Hydrolase</keyword>
<comment type="caution">
    <text evidence="6">The sequence shown here is derived from an EMBL/GenBank/DDBJ whole genome shotgun (WGS) entry which is preliminary data.</text>
</comment>
<proteinExistence type="inferred from homology"/>
<dbReference type="GO" id="GO:0046872">
    <property type="term" value="F:metal ion binding"/>
    <property type="evidence" value="ECO:0007669"/>
    <property type="project" value="UniProtKB-KW"/>
</dbReference>
<name>A0AAE3TB34_9RHOB</name>
<dbReference type="InterPro" id="IPR004843">
    <property type="entry name" value="Calcineurin-like_PHP"/>
</dbReference>
<reference evidence="6" key="1">
    <citation type="submission" date="2023-03" db="EMBL/GenBank/DDBJ databases">
        <title>Multiphase analysis and comparison of six strains from genera Psychromarinibacter, Lutimaribacter, and Maritimibacter, including a novel species: Psychromarinibacter sediminicola sp. nov.</title>
        <authorList>
            <person name="Wang Y.-H."/>
            <person name="Ye M.-Q."/>
            <person name="Du Z.-J."/>
        </authorList>
    </citation>
    <scope>NUCLEOTIDE SEQUENCE</scope>
    <source>
        <strain evidence="6">C21-152</strain>
    </source>
</reference>
<keyword evidence="7" id="KW-1185">Reference proteome</keyword>